<accession>A0A812K6Q4</accession>
<reference evidence="2" key="1">
    <citation type="submission" date="2021-02" db="EMBL/GenBank/DDBJ databases">
        <authorList>
            <person name="Dougan E. K."/>
            <person name="Rhodes N."/>
            <person name="Thang M."/>
            <person name="Chan C."/>
        </authorList>
    </citation>
    <scope>NUCLEOTIDE SEQUENCE</scope>
</reference>
<dbReference type="Proteomes" id="UP000604046">
    <property type="component" value="Unassembled WGS sequence"/>
</dbReference>
<proteinExistence type="predicted"/>
<keyword evidence="3" id="KW-1185">Reference proteome</keyword>
<comment type="caution">
    <text evidence="2">The sequence shown here is derived from an EMBL/GenBank/DDBJ whole genome shotgun (WGS) entry which is preliminary data.</text>
</comment>
<protein>
    <submittedName>
        <fullName evidence="2">Uncharacterized protein</fullName>
    </submittedName>
</protein>
<dbReference type="AlphaFoldDB" id="A0A812K6Q4"/>
<dbReference type="OrthoDB" id="10677265at2759"/>
<evidence type="ECO:0000313" key="2">
    <source>
        <dbReference type="EMBL" id="CAE7221643.1"/>
    </source>
</evidence>
<evidence type="ECO:0000256" key="1">
    <source>
        <dbReference type="SAM" id="MobiDB-lite"/>
    </source>
</evidence>
<feature type="compositionally biased region" description="Low complexity" evidence="1">
    <location>
        <begin position="7"/>
        <end position="21"/>
    </location>
</feature>
<organism evidence="2 3">
    <name type="scientific">Symbiodinium natans</name>
    <dbReference type="NCBI Taxonomy" id="878477"/>
    <lineage>
        <taxon>Eukaryota</taxon>
        <taxon>Sar</taxon>
        <taxon>Alveolata</taxon>
        <taxon>Dinophyceae</taxon>
        <taxon>Suessiales</taxon>
        <taxon>Symbiodiniaceae</taxon>
        <taxon>Symbiodinium</taxon>
    </lineage>
</organism>
<gene>
    <name evidence="2" type="ORF">SNAT2548_LOCUS8184</name>
</gene>
<sequence>MAEDPLANADAAIAQGIEAAARTGHGEGPDPTGAPTANLVDPDEPRVARQRTSSSSSRQSIHVALPSNVKPGEKFFVVVDDIQYEVIAPEGCVSGEMIAMDIMPDLRPWESIEKQRPTPEVPGCPDLGHAGGLSKGDLEYEASVVDSVATDASIVQITVPDNCHPGDTFITVVNGLEFEILVPKGSNTGDVITMEVPSKRAIGKFALPGALANAPSILASQSSSDTGIFVEVSVPENVLPGQTFVAAIDNMEFDVPVPDGFGPGDQLTLQVPSRGFLNPVPSELREMRQELQQVRQELRALWQGQISEEVAQHVPDSGYIEILIPPDCIAGDVFIVEVDDAEFEVVVPEDCTPGEVIYMDVSQGTGYSANELSCEQKSGSRPASAVKKKILQDPGKAAQAAAASSQNNSGKVQESTIPNALQAFAEESSRALNGVSSRLDLLETQQRVIKAGLATAKRSNEELSAILRRLEALEAEPTKKVEAAEPSRNQGSLSQELSEIRMLLDLQRRVGNIEFQRSAPRLPGGNSAHVSVMGACTASH</sequence>
<feature type="region of interest" description="Disordered" evidence="1">
    <location>
        <begin position="1"/>
        <end position="64"/>
    </location>
</feature>
<evidence type="ECO:0000313" key="3">
    <source>
        <dbReference type="Proteomes" id="UP000604046"/>
    </source>
</evidence>
<feature type="compositionally biased region" description="Low complexity" evidence="1">
    <location>
        <begin position="50"/>
        <end position="60"/>
    </location>
</feature>
<name>A0A812K6Q4_9DINO</name>
<dbReference type="EMBL" id="CAJNDS010000598">
    <property type="protein sequence ID" value="CAE7221643.1"/>
    <property type="molecule type" value="Genomic_DNA"/>
</dbReference>